<evidence type="ECO:0000313" key="2">
    <source>
        <dbReference type="EMBL" id="UQS86507.1"/>
    </source>
</evidence>
<proteinExistence type="predicted"/>
<name>A0A976X5E5_9LACO</name>
<dbReference type="Gene3D" id="3.30.1330.30">
    <property type="match status" value="1"/>
</dbReference>
<dbReference type="AlphaFoldDB" id="A0A976X5E5"/>
<dbReference type="InterPro" id="IPR004038">
    <property type="entry name" value="Ribosomal_eL8/eL30/eS12/Gad45"/>
</dbReference>
<protein>
    <submittedName>
        <fullName evidence="2">Ribosomal L7Ae/L30e/S12e/Gadd45 family protein</fullName>
    </submittedName>
</protein>
<feature type="domain" description="Ribosomal protein eL8/eL30/eS12/Gadd45" evidence="1">
    <location>
        <begin position="8"/>
        <end position="93"/>
    </location>
</feature>
<evidence type="ECO:0000313" key="3">
    <source>
        <dbReference type="Proteomes" id="UP000831181"/>
    </source>
</evidence>
<gene>
    <name evidence="2" type="ORF">MOO44_06340</name>
</gene>
<dbReference type="InterPro" id="IPR029064">
    <property type="entry name" value="Ribosomal_eL30-like_sf"/>
</dbReference>
<evidence type="ECO:0000259" key="1">
    <source>
        <dbReference type="Pfam" id="PF01248"/>
    </source>
</evidence>
<keyword evidence="3" id="KW-1185">Reference proteome</keyword>
<accession>A0A976X5E5</accession>
<dbReference type="RefSeq" id="WP_260117315.1">
    <property type="nucleotide sequence ID" value="NZ_CP093361.1"/>
</dbReference>
<dbReference type="SUPFAM" id="SSF55315">
    <property type="entry name" value="L30e-like"/>
    <property type="match status" value="1"/>
</dbReference>
<organism evidence="2 3">
    <name type="scientific">Nicoliella spurrieriana</name>
    <dbReference type="NCBI Taxonomy" id="2925830"/>
    <lineage>
        <taxon>Bacteria</taxon>
        <taxon>Bacillati</taxon>
        <taxon>Bacillota</taxon>
        <taxon>Bacilli</taxon>
        <taxon>Lactobacillales</taxon>
        <taxon>Lactobacillaceae</taxon>
        <taxon>Nicoliella</taxon>
    </lineage>
</organism>
<dbReference type="EMBL" id="CP093361">
    <property type="protein sequence ID" value="UQS86507.1"/>
    <property type="molecule type" value="Genomic_DNA"/>
</dbReference>
<dbReference type="Proteomes" id="UP000831181">
    <property type="component" value="Chromosome"/>
</dbReference>
<sequence length="100" mass="10985">MNNQKYLNLIGIAKRAGKVVTGEAIILNAIRKHHVALLIIASDTGQATTKKFIDKAGSYNVTYHHLITRQQLSDAIGAPRTMIGITDRGFAKKLTEIKNN</sequence>
<reference evidence="2" key="1">
    <citation type="journal article" date="2022" name="Int. J. Syst. Evol. Microbiol.">
        <title>Apilactobacillus apisilvae sp. nov., Nicolia spurrieriana gen. nov. sp. nov., Bombilactobacillus folatiphilus sp. nov. and Bombilactobacillus thymidiniphilus sp. nov., four new lactic acid bacterial isolates from stingless bees Tetragonula carbonaria and Austroplebeia australis.</title>
        <authorList>
            <person name="Oliphant S.A."/>
            <person name="Watson-Haigh N.S."/>
            <person name="Sumby K.M."/>
            <person name="Gardner J."/>
            <person name="Groom S."/>
            <person name="Jiranek V."/>
        </authorList>
    </citation>
    <scope>NUCLEOTIDE SEQUENCE</scope>
    <source>
        <strain evidence="2">SGEP1_A5</strain>
    </source>
</reference>
<dbReference type="Pfam" id="PF01248">
    <property type="entry name" value="Ribosomal_L7Ae"/>
    <property type="match status" value="1"/>
</dbReference>
<dbReference type="KEGG" id="lbe:MOO44_06340"/>